<evidence type="ECO:0000256" key="1">
    <source>
        <dbReference type="ARBA" id="ARBA00001913"/>
    </source>
</evidence>
<reference evidence="7" key="3">
    <citation type="submission" date="2025-09" db="UniProtKB">
        <authorList>
            <consortium name="Ensembl"/>
        </authorList>
    </citation>
    <scope>IDENTIFICATION</scope>
</reference>
<dbReference type="Pfam" id="PF00884">
    <property type="entry name" value="Sulfatase"/>
    <property type="match status" value="1"/>
</dbReference>
<name>A0A3P9DR13_9CICH</name>
<keyword evidence="5" id="KW-0325">Glycoprotein</keyword>
<dbReference type="GO" id="GO:0046872">
    <property type="term" value="F:metal ion binding"/>
    <property type="evidence" value="ECO:0007669"/>
    <property type="project" value="UniProtKB-KW"/>
</dbReference>
<dbReference type="PANTHER" id="PTHR10342:SF267">
    <property type="entry name" value="ARYLSULFATASE I-LIKE"/>
    <property type="match status" value="1"/>
</dbReference>
<protein>
    <recommendedName>
        <fullName evidence="6">Sulfatase N-terminal domain-containing protein</fullName>
    </recommendedName>
</protein>
<evidence type="ECO:0000313" key="8">
    <source>
        <dbReference type="Proteomes" id="UP000265160"/>
    </source>
</evidence>
<evidence type="ECO:0000256" key="4">
    <source>
        <dbReference type="ARBA" id="ARBA00022837"/>
    </source>
</evidence>
<dbReference type="SUPFAM" id="SSF53649">
    <property type="entry name" value="Alkaline phosphatase-like"/>
    <property type="match status" value="1"/>
</dbReference>
<comment type="cofactor">
    <cofactor evidence="1">
        <name>Ca(2+)</name>
        <dbReference type="ChEBI" id="CHEBI:29108"/>
    </cofactor>
</comment>
<proteinExistence type="inferred from homology"/>
<organism evidence="7 8">
    <name type="scientific">Maylandia zebra</name>
    <name type="common">zebra mbuna</name>
    <dbReference type="NCBI Taxonomy" id="106582"/>
    <lineage>
        <taxon>Eukaryota</taxon>
        <taxon>Metazoa</taxon>
        <taxon>Chordata</taxon>
        <taxon>Craniata</taxon>
        <taxon>Vertebrata</taxon>
        <taxon>Euteleostomi</taxon>
        <taxon>Actinopterygii</taxon>
        <taxon>Neopterygii</taxon>
        <taxon>Teleostei</taxon>
        <taxon>Neoteleostei</taxon>
        <taxon>Acanthomorphata</taxon>
        <taxon>Ovalentaria</taxon>
        <taxon>Cichlomorphae</taxon>
        <taxon>Cichliformes</taxon>
        <taxon>Cichlidae</taxon>
        <taxon>African cichlids</taxon>
        <taxon>Pseudocrenilabrinae</taxon>
        <taxon>Haplochromini</taxon>
        <taxon>Maylandia</taxon>
        <taxon>Maylandia zebra complex</taxon>
    </lineage>
</organism>
<dbReference type="InterPro" id="IPR000917">
    <property type="entry name" value="Sulfatase_N"/>
</dbReference>
<dbReference type="Proteomes" id="UP000265160">
    <property type="component" value="LG13"/>
</dbReference>
<dbReference type="PANTHER" id="PTHR10342">
    <property type="entry name" value="ARYLSULFATASE"/>
    <property type="match status" value="1"/>
</dbReference>
<dbReference type="Gene3D" id="3.40.720.10">
    <property type="entry name" value="Alkaline Phosphatase, subunit A"/>
    <property type="match status" value="1"/>
</dbReference>
<dbReference type="InterPro" id="IPR017850">
    <property type="entry name" value="Alkaline_phosphatase_core_sf"/>
</dbReference>
<keyword evidence="8" id="KW-1185">Reference proteome</keyword>
<keyword evidence="4" id="KW-0106">Calcium</keyword>
<sequence>MSTPQRWVTKWLAAITGRSSSLFILVFGATLFFSLACQDEDTFKESVKTEEVEKPRLPHFIFIMVDDQGYGDIGYHGSDIHTPVLDRLAAEGVKLENYYVQPICSPSRSQLTTGR</sequence>
<evidence type="ECO:0000256" key="2">
    <source>
        <dbReference type="ARBA" id="ARBA00008779"/>
    </source>
</evidence>
<evidence type="ECO:0000259" key="6">
    <source>
        <dbReference type="Pfam" id="PF00884"/>
    </source>
</evidence>
<dbReference type="Ensembl" id="ENSMZET00005037973.1">
    <property type="protein sequence ID" value="ENSMZEP00005036687.1"/>
    <property type="gene ID" value="ENSMZEG00005027359.1"/>
</dbReference>
<feature type="domain" description="Sulfatase N-terminal" evidence="6">
    <location>
        <begin position="58"/>
        <end position="115"/>
    </location>
</feature>
<dbReference type="InterPro" id="IPR047115">
    <property type="entry name" value="ARSB"/>
</dbReference>
<accession>A0A3P9DR13</accession>
<dbReference type="GeneTree" id="ENSGT00940000157656"/>
<dbReference type="STRING" id="106582.ENSMZEP00005036687"/>
<evidence type="ECO:0000256" key="5">
    <source>
        <dbReference type="ARBA" id="ARBA00023180"/>
    </source>
</evidence>
<keyword evidence="3" id="KW-0479">Metal-binding</keyword>
<comment type="similarity">
    <text evidence="2">Belongs to the sulfatase family.</text>
</comment>
<dbReference type="GO" id="GO:0008484">
    <property type="term" value="F:sulfuric ester hydrolase activity"/>
    <property type="evidence" value="ECO:0007669"/>
    <property type="project" value="InterPro"/>
</dbReference>
<evidence type="ECO:0000313" key="7">
    <source>
        <dbReference type="Ensembl" id="ENSMZEP00005036687.1"/>
    </source>
</evidence>
<evidence type="ECO:0000256" key="3">
    <source>
        <dbReference type="ARBA" id="ARBA00022723"/>
    </source>
</evidence>
<reference evidence="7" key="2">
    <citation type="submission" date="2025-08" db="UniProtKB">
        <authorList>
            <consortium name="Ensembl"/>
        </authorList>
    </citation>
    <scope>IDENTIFICATION</scope>
</reference>
<reference evidence="7 8" key="1">
    <citation type="journal article" date="2014" name="Nature">
        <title>The genomic substrate for adaptive radiation in African cichlid fish.</title>
        <authorList>
            <person name="Brawand D."/>
            <person name="Wagner C.E."/>
            <person name="Li Y.I."/>
            <person name="Malinsky M."/>
            <person name="Keller I."/>
            <person name="Fan S."/>
            <person name="Simakov O."/>
            <person name="Ng A.Y."/>
            <person name="Lim Z.W."/>
            <person name="Bezault E."/>
            <person name="Turner-Maier J."/>
            <person name="Johnson J."/>
            <person name="Alcazar R."/>
            <person name="Noh H.J."/>
            <person name="Russell P."/>
            <person name="Aken B."/>
            <person name="Alfoldi J."/>
            <person name="Amemiya C."/>
            <person name="Azzouzi N."/>
            <person name="Baroiller J.F."/>
            <person name="Barloy-Hubler F."/>
            <person name="Berlin A."/>
            <person name="Bloomquist R."/>
            <person name="Carleton K.L."/>
            <person name="Conte M.A."/>
            <person name="D'Cotta H."/>
            <person name="Eshel O."/>
            <person name="Gaffney L."/>
            <person name="Galibert F."/>
            <person name="Gante H.F."/>
            <person name="Gnerre S."/>
            <person name="Greuter L."/>
            <person name="Guyon R."/>
            <person name="Haddad N.S."/>
            <person name="Haerty W."/>
            <person name="Harris R.M."/>
            <person name="Hofmann H.A."/>
            <person name="Hourlier T."/>
            <person name="Hulata G."/>
            <person name="Jaffe D.B."/>
            <person name="Lara M."/>
            <person name="Lee A.P."/>
            <person name="MacCallum I."/>
            <person name="Mwaiko S."/>
            <person name="Nikaido M."/>
            <person name="Nishihara H."/>
            <person name="Ozouf-Costaz C."/>
            <person name="Penman D.J."/>
            <person name="Przybylski D."/>
            <person name="Rakotomanga M."/>
            <person name="Renn S.C.P."/>
            <person name="Ribeiro F.J."/>
            <person name="Ron M."/>
            <person name="Salzburger W."/>
            <person name="Sanchez-Pulido L."/>
            <person name="Santos M.E."/>
            <person name="Searle S."/>
            <person name="Sharpe T."/>
            <person name="Swofford R."/>
            <person name="Tan F.J."/>
            <person name="Williams L."/>
            <person name="Young S."/>
            <person name="Yin S."/>
            <person name="Okada N."/>
            <person name="Kocher T.D."/>
            <person name="Miska E.A."/>
            <person name="Lander E.S."/>
            <person name="Venkatesh B."/>
            <person name="Fernald R.D."/>
            <person name="Meyer A."/>
            <person name="Ponting C.P."/>
            <person name="Streelman J.T."/>
            <person name="Lindblad-Toh K."/>
            <person name="Seehausen O."/>
            <person name="Di Palma F."/>
        </authorList>
    </citation>
    <scope>NUCLEOTIDE SEQUENCE</scope>
</reference>
<dbReference type="AlphaFoldDB" id="A0A3P9DR13"/>